<gene>
    <name evidence="4" type="ORF">A6E14_04765</name>
</gene>
<comment type="similarity">
    <text evidence="1">Belongs to the UPF0039 (ElaA) family.</text>
</comment>
<evidence type="ECO:0000259" key="3">
    <source>
        <dbReference type="PROSITE" id="PS51186"/>
    </source>
</evidence>
<dbReference type="CDD" id="cd04301">
    <property type="entry name" value="NAT_SF"/>
    <property type="match status" value="1"/>
</dbReference>
<dbReference type="PROSITE" id="PS51186">
    <property type="entry name" value="GNAT"/>
    <property type="match status" value="1"/>
</dbReference>
<name>A0A1B9R211_9VIBR</name>
<dbReference type="RefSeq" id="WP_017036057.1">
    <property type="nucleotide sequence ID" value="NZ_JBNGCH010000263.1"/>
</dbReference>
<dbReference type="InterPro" id="IPR000182">
    <property type="entry name" value="GNAT_dom"/>
</dbReference>
<reference evidence="5" key="1">
    <citation type="submission" date="2016-06" db="EMBL/GenBank/DDBJ databases">
        <authorList>
            <person name="Hehemann J.-H."/>
            <person name="Arevalo P."/>
            <person name="Datta M.S."/>
            <person name="Polz M.F."/>
        </authorList>
    </citation>
    <scope>NUCLEOTIDE SEQUENCE [LARGE SCALE GENOMIC DNA]</scope>
    <source>
        <strain evidence="5">9CSC122</strain>
    </source>
</reference>
<dbReference type="Pfam" id="PF13673">
    <property type="entry name" value="Acetyltransf_10"/>
    <property type="match status" value="1"/>
</dbReference>
<protein>
    <recommendedName>
        <fullName evidence="2">Protein ElaA</fullName>
    </recommendedName>
</protein>
<keyword evidence="5" id="KW-1185">Reference proteome</keyword>
<evidence type="ECO:0000313" key="5">
    <source>
        <dbReference type="Proteomes" id="UP000093173"/>
    </source>
</evidence>
<dbReference type="Gene3D" id="3.40.630.30">
    <property type="match status" value="1"/>
</dbReference>
<evidence type="ECO:0000256" key="2">
    <source>
        <dbReference type="ARBA" id="ARBA00072224"/>
    </source>
</evidence>
<dbReference type="GO" id="GO:0016747">
    <property type="term" value="F:acyltransferase activity, transferring groups other than amino-acyl groups"/>
    <property type="evidence" value="ECO:0007669"/>
    <property type="project" value="InterPro"/>
</dbReference>
<evidence type="ECO:0000313" key="4">
    <source>
        <dbReference type="EMBL" id="OCH78367.1"/>
    </source>
</evidence>
<dbReference type="InterPro" id="IPR016181">
    <property type="entry name" value="Acyl_CoA_acyltransferase"/>
</dbReference>
<dbReference type="Proteomes" id="UP000093173">
    <property type="component" value="Unassembled WGS sequence"/>
</dbReference>
<proteinExistence type="inferred from homology"/>
<evidence type="ECO:0000256" key="1">
    <source>
        <dbReference type="ARBA" id="ARBA00009623"/>
    </source>
</evidence>
<dbReference type="AlphaFoldDB" id="A0A1B9R211"/>
<feature type="domain" description="N-acetyltransferase" evidence="3">
    <location>
        <begin position="9"/>
        <end position="152"/>
    </location>
</feature>
<dbReference type="SUPFAM" id="SSF55729">
    <property type="entry name" value="Acyl-CoA N-acyltransferases (Nat)"/>
    <property type="match status" value="1"/>
</dbReference>
<comment type="caution">
    <text evidence="4">The sequence shown here is derived from an EMBL/GenBank/DDBJ whole genome shotgun (WGS) entry which is preliminary data.</text>
</comment>
<dbReference type="EMBL" id="MAJZ01000263">
    <property type="protein sequence ID" value="OCH78367.1"/>
    <property type="molecule type" value="Genomic_DNA"/>
</dbReference>
<keyword evidence="4" id="KW-0808">Transferase</keyword>
<organism evidence="4 5">
    <name type="scientific">Vibrio genomosp. F10</name>
    <dbReference type="NCBI Taxonomy" id="723171"/>
    <lineage>
        <taxon>Bacteria</taxon>
        <taxon>Pseudomonadati</taxon>
        <taxon>Pseudomonadota</taxon>
        <taxon>Gammaproteobacteria</taxon>
        <taxon>Vibrionales</taxon>
        <taxon>Vibrionaceae</taxon>
        <taxon>Vibrio</taxon>
    </lineage>
</organism>
<sequence>MKHIEWQTLPFDQLSTFQLYELLKLRVNVFVVEQNCPYPELDDKDHFEDVHHLLGYYEGKLAACARLLPQKTSYDDVSIGRVATLDSARGLGLGHQLITRALLECQSLWPDQSITIGAQQHLSDFYGSHGFTSISDMYLEDGIPHIDMRLEK</sequence>
<dbReference type="FunFam" id="3.40.630.30:FF:000035">
    <property type="entry name" value="GNAT family N-acetyltransferase"/>
    <property type="match status" value="1"/>
</dbReference>
<accession>A0A1B9R211</accession>